<proteinExistence type="predicted"/>
<name>A0A914P645_9BILA</name>
<dbReference type="AlphaFoldDB" id="A0A914P645"/>
<keyword evidence="2" id="KW-1185">Reference proteome</keyword>
<evidence type="ECO:0000313" key="2">
    <source>
        <dbReference type="Proteomes" id="UP000887578"/>
    </source>
</evidence>
<dbReference type="WBParaSite" id="PDA_v2.g12832.t1">
    <property type="protein sequence ID" value="PDA_v2.g12832.t1"/>
    <property type="gene ID" value="PDA_v2.g12832"/>
</dbReference>
<reference evidence="3" key="1">
    <citation type="submission" date="2022-11" db="UniProtKB">
        <authorList>
            <consortium name="WormBaseParasite"/>
        </authorList>
    </citation>
    <scope>IDENTIFICATION</scope>
</reference>
<evidence type="ECO:0000256" key="1">
    <source>
        <dbReference type="SAM" id="MobiDB-lite"/>
    </source>
</evidence>
<evidence type="ECO:0000313" key="3">
    <source>
        <dbReference type="WBParaSite" id="PDA_v2.g12832.t1"/>
    </source>
</evidence>
<protein>
    <submittedName>
        <fullName evidence="3">Uncharacterized protein</fullName>
    </submittedName>
</protein>
<feature type="compositionally biased region" description="Polar residues" evidence="1">
    <location>
        <begin position="303"/>
        <end position="329"/>
    </location>
</feature>
<sequence length="343" mass="38349">MMMLKLLYATPLRSLSPRQSNNDPSLHVTPRRQQPVFHSSITSCRYESATFSETSSMTLVNTLSPSVPRAADPQNPPIVKFELSRTHRLTQYYLLHTAAVDTEFESYTPRQPLVFSNVCSHPLTNSSSSIQCLSMPRQTTSACNQETTARLSVSTRPSNNDPSLPVTPLRQPPVFFSSINSRQFKHTGSCDYDRLVIDSTHSADYHEGLRRKNAIGITLLVIVAVDTRPDVSFFIAVDDIPLKVNGHFADALQSFMEVIHVFNLVYDRQTTGITYFFEALMVFSSKNTSGRQILMNMLFPPTSSTQGDLQPHSSQQVQVLPSDAPSTPRMTRKPPHSASLRQT</sequence>
<dbReference type="Proteomes" id="UP000887578">
    <property type="component" value="Unplaced"/>
</dbReference>
<feature type="region of interest" description="Disordered" evidence="1">
    <location>
        <begin position="303"/>
        <end position="343"/>
    </location>
</feature>
<accession>A0A914P645</accession>
<organism evidence="2 3">
    <name type="scientific">Panagrolaimus davidi</name>
    <dbReference type="NCBI Taxonomy" id="227884"/>
    <lineage>
        <taxon>Eukaryota</taxon>
        <taxon>Metazoa</taxon>
        <taxon>Ecdysozoa</taxon>
        <taxon>Nematoda</taxon>
        <taxon>Chromadorea</taxon>
        <taxon>Rhabditida</taxon>
        <taxon>Tylenchina</taxon>
        <taxon>Panagrolaimomorpha</taxon>
        <taxon>Panagrolaimoidea</taxon>
        <taxon>Panagrolaimidae</taxon>
        <taxon>Panagrolaimus</taxon>
    </lineage>
</organism>